<dbReference type="EMBL" id="DXAY01000270">
    <property type="protein sequence ID" value="HIZ75914.1"/>
    <property type="molecule type" value="Genomic_DNA"/>
</dbReference>
<dbReference type="Proteomes" id="UP000824116">
    <property type="component" value="Unassembled WGS sequence"/>
</dbReference>
<reference evidence="3" key="1">
    <citation type="journal article" date="2021" name="PeerJ">
        <title>Extensive microbial diversity within the chicken gut microbiome revealed by metagenomics and culture.</title>
        <authorList>
            <person name="Gilroy R."/>
            <person name="Ravi A."/>
            <person name="Getino M."/>
            <person name="Pursley I."/>
            <person name="Horton D.L."/>
            <person name="Alikhan N.F."/>
            <person name="Baker D."/>
            <person name="Gharbi K."/>
            <person name="Hall N."/>
            <person name="Watson M."/>
            <person name="Adriaenssens E.M."/>
            <person name="Foster-Nyarko E."/>
            <person name="Jarju S."/>
            <person name="Secka A."/>
            <person name="Antonio M."/>
            <person name="Oren A."/>
            <person name="Chaudhuri R.R."/>
            <person name="La Ragione R."/>
            <person name="Hildebrand F."/>
            <person name="Pallen M.J."/>
        </authorList>
    </citation>
    <scope>NUCLEOTIDE SEQUENCE</scope>
    <source>
        <strain evidence="3">CHK196-3914</strain>
    </source>
</reference>
<accession>A0A9D2GA29</accession>
<sequence length="247" mass="26839">MNRKMKKAAALIASAVLCLSMGVTVLAASPTDPKIPEKEITQAYAYQAFDKDGNKVTLRSEQISQEVEEILKDESAVKDILTGAGYEVSEDDQVVVLGAGDFHTVDKNFEEIDQDISDGVEFTFELGASNEEYGYATENWDDLKDLKNGDTIYVLHQKADGTWEVLEGTAVVEDNYYTTVSVKVTLTSLSPIAFVKVMSNGEVVVLDKNEVPVSQVETSATSVTSSKTTEKVTTTSVTVKKSPKTGE</sequence>
<dbReference type="AlphaFoldDB" id="A0A9D2GA29"/>
<reference evidence="3" key="2">
    <citation type="submission" date="2021-04" db="EMBL/GenBank/DDBJ databases">
        <authorList>
            <person name="Gilroy R."/>
        </authorList>
    </citation>
    <scope>NUCLEOTIDE SEQUENCE</scope>
    <source>
        <strain evidence="3">CHK196-3914</strain>
    </source>
</reference>
<evidence type="ECO:0000313" key="3">
    <source>
        <dbReference type="EMBL" id="HIZ75914.1"/>
    </source>
</evidence>
<organism evidence="3 4">
    <name type="scientific">Candidatus Mediterraneibacter stercoravium</name>
    <dbReference type="NCBI Taxonomy" id="2838685"/>
    <lineage>
        <taxon>Bacteria</taxon>
        <taxon>Bacillati</taxon>
        <taxon>Bacillota</taxon>
        <taxon>Clostridia</taxon>
        <taxon>Lachnospirales</taxon>
        <taxon>Lachnospiraceae</taxon>
        <taxon>Mediterraneibacter</taxon>
    </lineage>
</organism>
<proteinExistence type="predicted"/>
<protein>
    <submittedName>
        <fullName evidence="3">Uncharacterized protein</fullName>
    </submittedName>
</protein>
<keyword evidence="2" id="KW-0732">Signal</keyword>
<name>A0A9D2GA29_9FIRM</name>
<gene>
    <name evidence="3" type="ORF">H9723_11845</name>
</gene>
<feature type="signal peptide" evidence="2">
    <location>
        <begin position="1"/>
        <end position="27"/>
    </location>
</feature>
<feature type="region of interest" description="Disordered" evidence="1">
    <location>
        <begin position="219"/>
        <end position="247"/>
    </location>
</feature>
<evidence type="ECO:0000313" key="4">
    <source>
        <dbReference type="Proteomes" id="UP000824116"/>
    </source>
</evidence>
<evidence type="ECO:0000256" key="1">
    <source>
        <dbReference type="SAM" id="MobiDB-lite"/>
    </source>
</evidence>
<feature type="chain" id="PRO_5038339587" evidence="2">
    <location>
        <begin position="28"/>
        <end position="247"/>
    </location>
</feature>
<evidence type="ECO:0000256" key="2">
    <source>
        <dbReference type="SAM" id="SignalP"/>
    </source>
</evidence>
<comment type="caution">
    <text evidence="3">The sequence shown here is derived from an EMBL/GenBank/DDBJ whole genome shotgun (WGS) entry which is preliminary data.</text>
</comment>
<feature type="compositionally biased region" description="Low complexity" evidence="1">
    <location>
        <begin position="219"/>
        <end position="240"/>
    </location>
</feature>